<organism evidence="3 4">
    <name type="scientific">Mycena sanguinolenta</name>
    <dbReference type="NCBI Taxonomy" id="230812"/>
    <lineage>
        <taxon>Eukaryota</taxon>
        <taxon>Fungi</taxon>
        <taxon>Dikarya</taxon>
        <taxon>Basidiomycota</taxon>
        <taxon>Agaricomycotina</taxon>
        <taxon>Agaricomycetes</taxon>
        <taxon>Agaricomycetidae</taxon>
        <taxon>Agaricales</taxon>
        <taxon>Marasmiineae</taxon>
        <taxon>Mycenaceae</taxon>
        <taxon>Mycena</taxon>
    </lineage>
</organism>
<feature type="transmembrane region" description="Helical" evidence="2">
    <location>
        <begin position="129"/>
        <end position="149"/>
    </location>
</feature>
<proteinExistence type="predicted"/>
<feature type="transmembrane region" description="Helical" evidence="2">
    <location>
        <begin position="169"/>
        <end position="191"/>
    </location>
</feature>
<feature type="compositionally biased region" description="Polar residues" evidence="1">
    <location>
        <begin position="277"/>
        <end position="299"/>
    </location>
</feature>
<reference evidence="3" key="1">
    <citation type="submission" date="2020-05" db="EMBL/GenBank/DDBJ databases">
        <title>Mycena genomes resolve the evolution of fungal bioluminescence.</title>
        <authorList>
            <person name="Tsai I.J."/>
        </authorList>
    </citation>
    <scope>NUCLEOTIDE SEQUENCE</scope>
    <source>
        <strain evidence="3">160909Yilan</strain>
    </source>
</reference>
<keyword evidence="4" id="KW-1185">Reference proteome</keyword>
<evidence type="ECO:0000313" key="4">
    <source>
        <dbReference type="Proteomes" id="UP000623467"/>
    </source>
</evidence>
<feature type="compositionally biased region" description="Basic and acidic residues" evidence="1">
    <location>
        <begin position="300"/>
        <end position="314"/>
    </location>
</feature>
<accession>A0A8H6Y2J2</accession>
<protein>
    <submittedName>
        <fullName evidence="3">Uncharacterized protein</fullName>
    </submittedName>
</protein>
<feature type="transmembrane region" description="Helical" evidence="2">
    <location>
        <begin position="97"/>
        <end position="117"/>
    </location>
</feature>
<evidence type="ECO:0000313" key="3">
    <source>
        <dbReference type="EMBL" id="KAF7350779.1"/>
    </source>
</evidence>
<dbReference type="OrthoDB" id="3041822at2759"/>
<evidence type="ECO:0000256" key="1">
    <source>
        <dbReference type="SAM" id="MobiDB-lite"/>
    </source>
</evidence>
<gene>
    <name evidence="3" type="ORF">MSAN_01639100</name>
</gene>
<comment type="caution">
    <text evidence="3">The sequence shown here is derived from an EMBL/GenBank/DDBJ whole genome shotgun (WGS) entry which is preliminary data.</text>
</comment>
<name>A0A8H6Y2J2_9AGAR</name>
<feature type="transmembrane region" description="Helical" evidence="2">
    <location>
        <begin position="46"/>
        <end position="66"/>
    </location>
</feature>
<feature type="transmembrane region" description="Helical" evidence="2">
    <location>
        <begin position="245"/>
        <end position="262"/>
    </location>
</feature>
<dbReference type="Proteomes" id="UP000623467">
    <property type="component" value="Unassembled WGS sequence"/>
</dbReference>
<feature type="transmembrane region" description="Helical" evidence="2">
    <location>
        <begin position="211"/>
        <end position="233"/>
    </location>
</feature>
<keyword evidence="2" id="KW-0812">Transmembrane</keyword>
<feature type="region of interest" description="Disordered" evidence="1">
    <location>
        <begin position="277"/>
        <end position="318"/>
    </location>
</feature>
<feature type="transmembrane region" description="Helical" evidence="2">
    <location>
        <begin position="17"/>
        <end position="34"/>
    </location>
</feature>
<keyword evidence="2" id="KW-1133">Transmembrane helix</keyword>
<sequence>MPSTIVAANLVEALLEFFFYGVYAVLFITVLYLFRRRHGIPPKNKSAVWVLLGLLVQFLAITGHWINTFYQIIFAIGYHGGGPAATAWYLDLTRPSFVANIALLVTSHTVTDSIVLHRLYIIFPERRNVMIFPLACFVVQVVSAIGLVARSGTSKRGEDYLDLSNGWLTAKLIASILISTYSSAMIAYKVWRVRKALQGKLSQQISHGMRLTSLLAILVESAALQTATALAMLVSFQCNWVAGEFIWTGITASVFGVSTVLIHSRIGLGWAHENSDRPISNSSKSPTSHVQFPSGSANRTFDEERSLETTESDSKFSSGMLQVRSPTRMYTVEV</sequence>
<keyword evidence="2" id="KW-0472">Membrane</keyword>
<dbReference type="AlphaFoldDB" id="A0A8H6Y2J2"/>
<evidence type="ECO:0000256" key="2">
    <source>
        <dbReference type="SAM" id="Phobius"/>
    </source>
</evidence>
<dbReference type="EMBL" id="JACAZH010000014">
    <property type="protein sequence ID" value="KAF7350779.1"/>
    <property type="molecule type" value="Genomic_DNA"/>
</dbReference>